<keyword evidence="3 5" id="KW-1133">Transmembrane helix</keyword>
<keyword evidence="2 5" id="KW-0812">Transmembrane</keyword>
<dbReference type="InterPro" id="IPR017452">
    <property type="entry name" value="GPCR_Rhodpsn_7TM"/>
</dbReference>
<keyword evidence="4 5" id="KW-0472">Membrane</keyword>
<evidence type="ECO:0000256" key="4">
    <source>
        <dbReference type="ARBA" id="ARBA00023136"/>
    </source>
</evidence>
<dbReference type="Proteomes" id="UP000053766">
    <property type="component" value="Unassembled WGS sequence"/>
</dbReference>
<gene>
    <name evidence="7" type="ORF">DICVIV_02878</name>
</gene>
<evidence type="ECO:0000256" key="5">
    <source>
        <dbReference type="SAM" id="Phobius"/>
    </source>
</evidence>
<dbReference type="PANTHER" id="PTHR23017">
    <property type="entry name" value="SERPENTINE RECEPTOR, CLASS X"/>
    <property type="match status" value="1"/>
</dbReference>
<dbReference type="Pfam" id="PF10328">
    <property type="entry name" value="7TM_GPCR_Srx"/>
    <property type="match status" value="1"/>
</dbReference>
<comment type="subcellular location">
    <subcellularLocation>
        <location evidence="1">Membrane</location>
    </subcellularLocation>
</comment>
<dbReference type="SUPFAM" id="SSF81321">
    <property type="entry name" value="Family A G protein-coupled receptor-like"/>
    <property type="match status" value="1"/>
</dbReference>
<evidence type="ECO:0000256" key="3">
    <source>
        <dbReference type="ARBA" id="ARBA00022989"/>
    </source>
</evidence>
<name>A0A0D8Y404_DICVI</name>
<keyword evidence="8" id="KW-1185">Reference proteome</keyword>
<dbReference type="EMBL" id="KN716194">
    <property type="protein sequence ID" value="KJH50917.1"/>
    <property type="molecule type" value="Genomic_DNA"/>
</dbReference>
<protein>
    <recommendedName>
        <fullName evidence="6">G-protein coupled receptors family 1 profile domain-containing protein</fullName>
    </recommendedName>
</protein>
<dbReference type="InterPro" id="IPR019430">
    <property type="entry name" value="7TM_GPCR_serpentine_rcpt_Srx"/>
</dbReference>
<feature type="transmembrane region" description="Helical" evidence="5">
    <location>
        <begin position="60"/>
        <end position="78"/>
    </location>
</feature>
<feature type="transmembrane region" description="Helical" evidence="5">
    <location>
        <begin position="151"/>
        <end position="173"/>
    </location>
</feature>
<evidence type="ECO:0000256" key="2">
    <source>
        <dbReference type="ARBA" id="ARBA00022692"/>
    </source>
</evidence>
<evidence type="ECO:0000259" key="6">
    <source>
        <dbReference type="PROSITE" id="PS50262"/>
    </source>
</evidence>
<dbReference type="PROSITE" id="PS50262">
    <property type="entry name" value="G_PROTEIN_RECEP_F1_2"/>
    <property type="match status" value="1"/>
</dbReference>
<reference evidence="7 8" key="1">
    <citation type="submission" date="2013-11" db="EMBL/GenBank/DDBJ databases">
        <title>Draft genome of the bovine lungworm Dictyocaulus viviparus.</title>
        <authorList>
            <person name="Mitreva M."/>
        </authorList>
    </citation>
    <scope>NUCLEOTIDE SEQUENCE [LARGE SCALE GENOMIC DNA]</scope>
    <source>
        <strain evidence="7 8">HannoverDv2000</strain>
    </source>
</reference>
<evidence type="ECO:0000256" key="1">
    <source>
        <dbReference type="ARBA" id="ARBA00004370"/>
    </source>
</evidence>
<dbReference type="AlphaFoldDB" id="A0A0D8Y404"/>
<proteinExistence type="predicted"/>
<reference evidence="8" key="2">
    <citation type="journal article" date="2016" name="Sci. Rep.">
        <title>Dictyocaulus viviparus genome, variome and transcriptome elucidate lungworm biology and support future intervention.</title>
        <authorList>
            <person name="McNulty S.N."/>
            <person name="Strube C."/>
            <person name="Rosa B.A."/>
            <person name="Martin J.C."/>
            <person name="Tyagi R."/>
            <person name="Choi Y.J."/>
            <person name="Wang Q."/>
            <person name="Hallsworth Pepin K."/>
            <person name="Zhang X."/>
            <person name="Ozersky P."/>
            <person name="Wilson R.K."/>
            <person name="Sternberg P.W."/>
            <person name="Gasser R.B."/>
            <person name="Mitreva M."/>
        </authorList>
    </citation>
    <scope>NUCLEOTIDE SEQUENCE [LARGE SCALE GENOMIC DNA]</scope>
    <source>
        <strain evidence="8">HannoverDv2000</strain>
    </source>
</reference>
<organism evidence="7 8">
    <name type="scientific">Dictyocaulus viviparus</name>
    <name type="common">Bovine lungworm</name>
    <dbReference type="NCBI Taxonomy" id="29172"/>
    <lineage>
        <taxon>Eukaryota</taxon>
        <taxon>Metazoa</taxon>
        <taxon>Ecdysozoa</taxon>
        <taxon>Nematoda</taxon>
        <taxon>Chromadorea</taxon>
        <taxon>Rhabditida</taxon>
        <taxon>Rhabditina</taxon>
        <taxon>Rhabditomorpha</taxon>
        <taxon>Strongyloidea</taxon>
        <taxon>Metastrongylidae</taxon>
        <taxon>Dictyocaulus</taxon>
    </lineage>
</organism>
<feature type="transmembrane region" description="Helical" evidence="5">
    <location>
        <begin position="111"/>
        <end position="130"/>
    </location>
</feature>
<feature type="transmembrane region" description="Helical" evidence="5">
    <location>
        <begin position="185"/>
        <end position="209"/>
    </location>
</feature>
<accession>A0A0D8Y404</accession>
<dbReference type="PANTHER" id="PTHR23017:SF3">
    <property type="entry name" value="G-PROTEIN COUPLED RECEPTORS FAMILY 1 PROFILE DOMAIN-CONTAINING PROTEIN"/>
    <property type="match status" value="1"/>
</dbReference>
<evidence type="ECO:0000313" key="7">
    <source>
        <dbReference type="EMBL" id="KJH50917.1"/>
    </source>
</evidence>
<sequence length="233" mass="26853">MIILKSNFSSTSSAGKLIGGFMVAIWDVGVYSHVLSSINRLVVITCPIRSRNMFSQRNNLIMIAIVWFLGFVHFLPYLKMDECYVVFFSTSYLWTFSSNTCGFILGKVLDFGTGVTVFIIVVVCDAITLWRIRHTMMQLNERRSHHGELKLFAQSCIQFSIFVVKLTNFYFISGYFAVDPVKYHWPLFFTTTFVWEFTHCIDGLIVILFQYNGMADNRKAISKSARISTMRDQ</sequence>
<evidence type="ECO:0000313" key="8">
    <source>
        <dbReference type="Proteomes" id="UP000053766"/>
    </source>
</evidence>
<feature type="transmembrane region" description="Helical" evidence="5">
    <location>
        <begin position="85"/>
        <end position="105"/>
    </location>
</feature>
<dbReference type="CDD" id="cd00637">
    <property type="entry name" value="7tm_classA_rhodopsin-like"/>
    <property type="match status" value="1"/>
</dbReference>
<feature type="domain" description="G-protein coupled receptors family 1 profile" evidence="6">
    <location>
        <begin position="1"/>
        <end position="206"/>
    </location>
</feature>
<dbReference type="Gene3D" id="1.20.1070.10">
    <property type="entry name" value="Rhodopsin 7-helix transmembrane proteins"/>
    <property type="match status" value="1"/>
</dbReference>
<dbReference type="GO" id="GO:0016020">
    <property type="term" value="C:membrane"/>
    <property type="evidence" value="ECO:0007669"/>
    <property type="project" value="UniProtKB-SubCell"/>
</dbReference>
<dbReference type="OrthoDB" id="5800536at2759"/>